<feature type="active site" description="Charge relay system" evidence="5">
    <location>
        <position position="194"/>
    </location>
</feature>
<name>A0A428Q9W2_9HYPO</name>
<keyword evidence="10" id="KW-1185">Reference proteome</keyword>
<keyword evidence="2 5" id="KW-0645">Protease</keyword>
<dbReference type="InterPro" id="IPR015500">
    <property type="entry name" value="Peptidase_S8_subtilisin-rel"/>
</dbReference>
<proteinExistence type="inferred from homology"/>
<accession>A0A428Q9W2</accession>
<feature type="active site" description="Charge relay system" evidence="5">
    <location>
        <position position="141"/>
    </location>
</feature>
<dbReference type="InterPro" id="IPR000209">
    <property type="entry name" value="Peptidase_S8/S53_dom"/>
</dbReference>
<dbReference type="PANTHER" id="PTHR43806">
    <property type="entry name" value="PEPTIDASE S8"/>
    <property type="match status" value="1"/>
</dbReference>
<evidence type="ECO:0000256" key="6">
    <source>
        <dbReference type="RuleBase" id="RU003355"/>
    </source>
</evidence>
<dbReference type="PROSITE" id="PS51892">
    <property type="entry name" value="SUBTILASE"/>
    <property type="match status" value="1"/>
</dbReference>
<dbReference type="PRINTS" id="PR00723">
    <property type="entry name" value="SUBTILISIN"/>
</dbReference>
<evidence type="ECO:0000256" key="4">
    <source>
        <dbReference type="ARBA" id="ARBA00022825"/>
    </source>
</evidence>
<dbReference type="OrthoDB" id="10256524at2759"/>
<dbReference type="SUPFAM" id="SSF52743">
    <property type="entry name" value="Subtilisin-like"/>
    <property type="match status" value="1"/>
</dbReference>
<feature type="signal peptide" evidence="7">
    <location>
        <begin position="1"/>
        <end position="19"/>
    </location>
</feature>
<dbReference type="InterPro" id="IPR022398">
    <property type="entry name" value="Peptidase_S8_His-AS"/>
</dbReference>
<dbReference type="AlphaFoldDB" id="A0A428Q9W2"/>
<feature type="chain" id="PRO_5019241785" description="Peptidase S8/S53 domain-containing protein" evidence="7">
    <location>
        <begin position="20"/>
        <end position="767"/>
    </location>
</feature>
<comment type="similarity">
    <text evidence="1 5 6">Belongs to the peptidase S8 family.</text>
</comment>
<dbReference type="GO" id="GO:0006508">
    <property type="term" value="P:proteolysis"/>
    <property type="evidence" value="ECO:0007669"/>
    <property type="project" value="UniProtKB-KW"/>
</dbReference>
<dbReference type="InterPro" id="IPR023827">
    <property type="entry name" value="Peptidase_S8_Asp-AS"/>
</dbReference>
<comment type="caution">
    <text evidence="9">The sequence shown here is derived from an EMBL/GenBank/DDBJ whole genome shotgun (WGS) entry which is preliminary data.</text>
</comment>
<dbReference type="InterPro" id="IPR023828">
    <property type="entry name" value="Peptidase_S8_Ser-AS"/>
</dbReference>
<dbReference type="GO" id="GO:0004252">
    <property type="term" value="F:serine-type endopeptidase activity"/>
    <property type="evidence" value="ECO:0007669"/>
    <property type="project" value="UniProtKB-UniRule"/>
</dbReference>
<evidence type="ECO:0000256" key="5">
    <source>
        <dbReference type="PROSITE-ProRule" id="PRU01240"/>
    </source>
</evidence>
<dbReference type="PROSITE" id="PS00138">
    <property type="entry name" value="SUBTILASE_SER"/>
    <property type="match status" value="1"/>
</dbReference>
<dbReference type="InterPro" id="IPR050131">
    <property type="entry name" value="Peptidase_S8_subtilisin-like"/>
</dbReference>
<evidence type="ECO:0000256" key="7">
    <source>
        <dbReference type="SAM" id="SignalP"/>
    </source>
</evidence>
<protein>
    <recommendedName>
        <fullName evidence="8">Peptidase S8/S53 domain-containing protein</fullName>
    </recommendedName>
</protein>
<dbReference type="PROSITE" id="PS00136">
    <property type="entry name" value="SUBTILASE_ASP"/>
    <property type="match status" value="1"/>
</dbReference>
<evidence type="ECO:0000256" key="1">
    <source>
        <dbReference type="ARBA" id="ARBA00011073"/>
    </source>
</evidence>
<dbReference type="Gene3D" id="3.40.50.200">
    <property type="entry name" value="Peptidase S8/S53 domain"/>
    <property type="match status" value="1"/>
</dbReference>
<gene>
    <name evidence="9" type="ORF">CEP54_005915</name>
</gene>
<keyword evidence="3 5" id="KW-0378">Hydrolase</keyword>
<feature type="domain" description="Peptidase S8/S53" evidence="8">
    <location>
        <begin position="132"/>
        <end position="404"/>
    </location>
</feature>
<dbReference type="InterPro" id="IPR036852">
    <property type="entry name" value="Peptidase_S8/S53_dom_sf"/>
</dbReference>
<evidence type="ECO:0000256" key="3">
    <source>
        <dbReference type="ARBA" id="ARBA00022801"/>
    </source>
</evidence>
<evidence type="ECO:0000313" key="9">
    <source>
        <dbReference type="EMBL" id="RSL62083.1"/>
    </source>
</evidence>
<evidence type="ECO:0000313" key="10">
    <source>
        <dbReference type="Proteomes" id="UP000288168"/>
    </source>
</evidence>
<sequence length="767" mass="84691">MKSFILLQALFAASAVVNAYRLPGPAPAPNAAGRDRGISSLTHQFLSKAGPGRRTFKEIECSDVFSGMIIETDSDNVDTLRQMEGVKNVWAARTMQRPQAEKSTYGPSKLGKNYTVHHSTGVDKLHAAGIRGKGATVAIIDTGVDYTHKALGGCFGPGCKIKGGYDLVGADWDTHNQKKYPKVPDTDPMDYQGHGTHVAGIIAADNEWLTGVAPDAELLVYKVFSDVNSPSDRDVQGATDSVQDPWETDEETVMQAMCDAYSAGADIITSSIGKPNGWSDNPWAVLASRFVDKGIVVVTSAGNEGEIGPFYASSGAIGHGVLAVAAANVSTQPNTNRSGDDSGPVPVYFTTWGPTNELLIKPDIAAPGFTIVSTVLEQSYDELSGTSMAAPYIAGLAALYIGEYGGREFHGAGFAKMLHDRISSSGSSLPFVNNRLIPKFRASPFQVGTGLVDAWKVLQYDTQLDYEPFALRDTELFKPRWTFNITNNDKKGHKCTFKLEPSAGFNILDKDYGIALLYAVEPRNIVPPVRLPHAVFVEPGETRELSVSFALPDVDDDYLPLYSGKVCITSDHGEKLSIPYGGAAYDTEKAFDNMFIREPFITDMDRDWAWSFNIDKNPNDFVELGARLSYACDNLRWDIFERDWSESFWHYPPVVGERGYVGSATTMRDAEQFWFYDPDVNNPDDTVAFPLRREPRGFRIFWWFGKLANGTRIAPGNYTMRFAALRPYGNPNISDHWDIMYREVDNIQVLPYNSTSNSTQIYRRPRR</sequence>
<dbReference type="Proteomes" id="UP000288168">
    <property type="component" value="Unassembled WGS sequence"/>
</dbReference>
<evidence type="ECO:0000259" key="8">
    <source>
        <dbReference type="Pfam" id="PF00082"/>
    </source>
</evidence>
<dbReference type="CDD" id="cd07489">
    <property type="entry name" value="Peptidases_S8_5"/>
    <property type="match status" value="1"/>
</dbReference>
<organism evidence="9 10">
    <name type="scientific">Fusarium duplospermum</name>
    <dbReference type="NCBI Taxonomy" id="1325734"/>
    <lineage>
        <taxon>Eukaryota</taxon>
        <taxon>Fungi</taxon>
        <taxon>Dikarya</taxon>
        <taxon>Ascomycota</taxon>
        <taxon>Pezizomycotina</taxon>
        <taxon>Sordariomycetes</taxon>
        <taxon>Hypocreomycetidae</taxon>
        <taxon>Hypocreales</taxon>
        <taxon>Nectriaceae</taxon>
        <taxon>Fusarium</taxon>
        <taxon>Fusarium solani species complex</taxon>
    </lineage>
</organism>
<reference evidence="9 10" key="1">
    <citation type="submission" date="2017-06" db="EMBL/GenBank/DDBJ databases">
        <title>Comparative genomic analysis of Ambrosia Fusariam Clade fungi.</title>
        <authorList>
            <person name="Stajich J.E."/>
            <person name="Carrillo J."/>
            <person name="Kijimoto T."/>
            <person name="Eskalen A."/>
            <person name="O'Donnell K."/>
            <person name="Kasson M."/>
        </authorList>
    </citation>
    <scope>NUCLEOTIDE SEQUENCE [LARGE SCALE GENOMIC DNA]</scope>
    <source>
        <strain evidence="9 10">NRRL62584</strain>
    </source>
</reference>
<evidence type="ECO:0000256" key="2">
    <source>
        <dbReference type="ARBA" id="ARBA00022670"/>
    </source>
</evidence>
<keyword evidence="4 5" id="KW-0720">Serine protease</keyword>
<feature type="active site" description="Charge relay system" evidence="5">
    <location>
        <position position="387"/>
    </location>
</feature>
<dbReference type="PROSITE" id="PS00137">
    <property type="entry name" value="SUBTILASE_HIS"/>
    <property type="match status" value="1"/>
</dbReference>
<keyword evidence="7" id="KW-0732">Signal</keyword>
<dbReference type="EMBL" id="NKCI01000047">
    <property type="protein sequence ID" value="RSL62083.1"/>
    <property type="molecule type" value="Genomic_DNA"/>
</dbReference>
<dbReference type="Pfam" id="PF00082">
    <property type="entry name" value="Peptidase_S8"/>
    <property type="match status" value="1"/>
</dbReference>
<dbReference type="PANTHER" id="PTHR43806:SF11">
    <property type="entry name" value="CEREVISIN-RELATED"/>
    <property type="match status" value="1"/>
</dbReference>
<dbReference type="InterPro" id="IPR034187">
    <property type="entry name" value="Peptidases_S8_5"/>
</dbReference>